<dbReference type="EMBL" id="QBIY01012279">
    <property type="protein sequence ID" value="RXN25797.1"/>
    <property type="molecule type" value="Genomic_DNA"/>
</dbReference>
<feature type="compositionally biased region" description="Basic and acidic residues" evidence="2">
    <location>
        <begin position="131"/>
        <end position="142"/>
    </location>
</feature>
<dbReference type="STRING" id="84645.A0A498N1Q5"/>
<dbReference type="EMBL" id="QBIY01012216">
    <property type="protein sequence ID" value="RXN26691.1"/>
    <property type="molecule type" value="Genomic_DNA"/>
</dbReference>
<name>A0A498N1Q5_LABRO</name>
<gene>
    <name evidence="4" type="ORF">ROHU_020593</name>
    <name evidence="3" type="ORF">ROHU_021292</name>
</gene>
<protein>
    <submittedName>
        <fullName evidence="4">Polyamine-modulated factor 1-binding 1-like protein</fullName>
    </submittedName>
</protein>
<dbReference type="Proteomes" id="UP000290572">
    <property type="component" value="Unassembled WGS sequence"/>
</dbReference>
<evidence type="ECO:0000313" key="5">
    <source>
        <dbReference type="Proteomes" id="UP000290572"/>
    </source>
</evidence>
<evidence type="ECO:0000256" key="2">
    <source>
        <dbReference type="SAM" id="MobiDB-lite"/>
    </source>
</evidence>
<feature type="coiled-coil region" evidence="1">
    <location>
        <begin position="52"/>
        <end position="86"/>
    </location>
</feature>
<reference evidence="4 5" key="1">
    <citation type="submission" date="2018-03" db="EMBL/GenBank/DDBJ databases">
        <title>Draft genome sequence of Rohu Carp (Labeo rohita).</title>
        <authorList>
            <person name="Das P."/>
            <person name="Kushwaha B."/>
            <person name="Joshi C.G."/>
            <person name="Kumar D."/>
            <person name="Nagpure N.S."/>
            <person name="Sahoo L."/>
            <person name="Das S.P."/>
            <person name="Bit A."/>
            <person name="Patnaik S."/>
            <person name="Meher P.K."/>
            <person name="Jayasankar P."/>
            <person name="Koringa P.G."/>
            <person name="Patel N.V."/>
            <person name="Hinsu A.T."/>
            <person name="Kumar R."/>
            <person name="Pandey M."/>
            <person name="Agarwal S."/>
            <person name="Srivastava S."/>
            <person name="Singh M."/>
            <person name="Iquebal M.A."/>
            <person name="Jaiswal S."/>
            <person name="Angadi U.B."/>
            <person name="Kumar N."/>
            <person name="Raza M."/>
            <person name="Shah T.M."/>
            <person name="Rai A."/>
            <person name="Jena J.K."/>
        </authorList>
    </citation>
    <scope>NUCLEOTIDE SEQUENCE [LARGE SCALE GENOMIC DNA]</scope>
    <source>
        <strain evidence="4">DASCIFA01</strain>
        <tissue evidence="4">Testis</tissue>
    </source>
</reference>
<keyword evidence="1" id="KW-0175">Coiled coil</keyword>
<evidence type="ECO:0000313" key="4">
    <source>
        <dbReference type="EMBL" id="RXN26691.1"/>
    </source>
</evidence>
<sequence>MAEETRSTAFFFLKSDFALLEQRFLQNLQRYNKGVAKAKAREEKVNSPGLEVSLLKSKLQEKTEQSQQLQDQILKQQEALSRASQTLKDTRKAAGNKWHQQVERQTWWNHRRRVNQLQGKAMKSTRWAGSSERDEIEREKNSQEAQEEMEEETLQYMTIRFKTLNRKSCRKN</sequence>
<organism evidence="4 5">
    <name type="scientific">Labeo rohita</name>
    <name type="common">Indian major carp</name>
    <name type="synonym">Cyprinus rohita</name>
    <dbReference type="NCBI Taxonomy" id="84645"/>
    <lineage>
        <taxon>Eukaryota</taxon>
        <taxon>Metazoa</taxon>
        <taxon>Chordata</taxon>
        <taxon>Craniata</taxon>
        <taxon>Vertebrata</taxon>
        <taxon>Euteleostomi</taxon>
        <taxon>Actinopterygii</taxon>
        <taxon>Neopterygii</taxon>
        <taxon>Teleostei</taxon>
        <taxon>Ostariophysi</taxon>
        <taxon>Cypriniformes</taxon>
        <taxon>Cyprinidae</taxon>
        <taxon>Labeoninae</taxon>
        <taxon>Labeonini</taxon>
        <taxon>Labeo</taxon>
    </lineage>
</organism>
<comment type="caution">
    <text evidence="4">The sequence shown here is derived from an EMBL/GenBank/DDBJ whole genome shotgun (WGS) entry which is preliminary data.</text>
</comment>
<feature type="region of interest" description="Disordered" evidence="2">
    <location>
        <begin position="118"/>
        <end position="152"/>
    </location>
</feature>
<keyword evidence="5" id="KW-1185">Reference proteome</keyword>
<evidence type="ECO:0000313" key="3">
    <source>
        <dbReference type="EMBL" id="RXN25797.1"/>
    </source>
</evidence>
<proteinExistence type="predicted"/>
<accession>A0A498N1Q5</accession>
<dbReference type="AlphaFoldDB" id="A0A498N1Q5"/>
<evidence type="ECO:0000256" key="1">
    <source>
        <dbReference type="SAM" id="Coils"/>
    </source>
</evidence>